<protein>
    <submittedName>
        <fullName evidence="7">Uncharacterized protein</fullName>
    </submittedName>
</protein>
<feature type="region of interest" description="Disordered" evidence="5">
    <location>
        <begin position="104"/>
        <end position="129"/>
    </location>
</feature>
<dbReference type="GO" id="GO:0071944">
    <property type="term" value="C:cell periphery"/>
    <property type="evidence" value="ECO:0007669"/>
    <property type="project" value="UniProtKB-ARBA"/>
</dbReference>
<evidence type="ECO:0000313" key="7">
    <source>
        <dbReference type="EMBL" id="GCE13314.1"/>
    </source>
</evidence>
<feature type="transmembrane region" description="Helical" evidence="6">
    <location>
        <begin position="77"/>
        <end position="100"/>
    </location>
</feature>
<evidence type="ECO:0000256" key="5">
    <source>
        <dbReference type="SAM" id="MobiDB-lite"/>
    </source>
</evidence>
<feature type="compositionally biased region" description="Basic and acidic residues" evidence="5">
    <location>
        <begin position="415"/>
        <end position="424"/>
    </location>
</feature>
<evidence type="ECO:0000256" key="1">
    <source>
        <dbReference type="ARBA" id="ARBA00004167"/>
    </source>
</evidence>
<feature type="compositionally biased region" description="Low complexity" evidence="5">
    <location>
        <begin position="15"/>
        <end position="47"/>
    </location>
</feature>
<feature type="compositionally biased region" description="Polar residues" evidence="5">
    <location>
        <begin position="452"/>
        <end position="466"/>
    </location>
</feature>
<keyword evidence="4 6" id="KW-0472">Membrane</keyword>
<gene>
    <name evidence="7" type="ORF">KTT_31730</name>
</gene>
<proteinExistence type="predicted"/>
<feature type="region of interest" description="Disordered" evidence="5">
    <location>
        <begin position="1"/>
        <end position="70"/>
    </location>
</feature>
<comment type="caution">
    <text evidence="7">The sequence shown here is derived from an EMBL/GenBank/DDBJ whole genome shotgun (WGS) entry which is preliminary data.</text>
</comment>
<feature type="compositionally biased region" description="Polar residues" evidence="5">
    <location>
        <begin position="326"/>
        <end position="336"/>
    </location>
</feature>
<evidence type="ECO:0000256" key="6">
    <source>
        <dbReference type="SAM" id="Phobius"/>
    </source>
</evidence>
<keyword evidence="8" id="KW-1185">Reference proteome</keyword>
<dbReference type="Proteomes" id="UP000287352">
    <property type="component" value="Unassembled WGS sequence"/>
</dbReference>
<accession>A0A402A2G2</accession>
<dbReference type="PANTHER" id="PTHR15549">
    <property type="entry name" value="PAIRED IMMUNOGLOBULIN-LIKE TYPE 2 RECEPTOR"/>
    <property type="match status" value="1"/>
</dbReference>
<evidence type="ECO:0000256" key="4">
    <source>
        <dbReference type="ARBA" id="ARBA00023136"/>
    </source>
</evidence>
<dbReference type="InterPro" id="IPR051694">
    <property type="entry name" value="Immunoregulatory_rcpt-like"/>
</dbReference>
<keyword evidence="2 6" id="KW-0812">Transmembrane</keyword>
<dbReference type="AlphaFoldDB" id="A0A402A2G2"/>
<feature type="region of interest" description="Disordered" evidence="5">
    <location>
        <begin position="444"/>
        <end position="466"/>
    </location>
</feature>
<evidence type="ECO:0000256" key="3">
    <source>
        <dbReference type="ARBA" id="ARBA00022989"/>
    </source>
</evidence>
<keyword evidence="3 6" id="KW-1133">Transmembrane helix</keyword>
<dbReference type="EMBL" id="BIFR01000001">
    <property type="protein sequence ID" value="GCE13314.1"/>
    <property type="molecule type" value="Genomic_DNA"/>
</dbReference>
<name>A0A402A2G2_9CHLR</name>
<evidence type="ECO:0000313" key="8">
    <source>
        <dbReference type="Proteomes" id="UP000287352"/>
    </source>
</evidence>
<dbReference type="GO" id="GO:0016020">
    <property type="term" value="C:membrane"/>
    <property type="evidence" value="ECO:0007669"/>
    <property type="project" value="UniProtKB-SubCell"/>
</dbReference>
<feature type="compositionally biased region" description="Low complexity" evidence="5">
    <location>
        <begin position="55"/>
        <end position="70"/>
    </location>
</feature>
<sequence>MPTATPTAGNTINPTMVAGTQTPTTGTPTATSTATATVTAVSTPRTSGTPTGQQTSNTSDTPPSSPAAGSSTDLNGILLPAGLVLLLVLIVGAIIGFIFWKRRPDQGGPVRPKSPKNPWLPSGDELSPNNAPALFSQPAFGASIGGPNNALFASAPTQQQVLVKGALPQSAQIPLQMPGQSLDYKPSALRPITSSLPAQFSHQRPGGQTMNNAPLLDVDFAQVLGPQTRPQIHPAGATGFQMPTASPHTPGGSIGQDNISMLPTHSNMDKMRSPQNPFNADTFLFETPSGHSGKFPVAGSGSGYTTTPLSSHSGKFSVPDVPMTPAPSTNPNIQTQREFDSKTSPRLIVPDSDSFDRFIQKQHTGSFSLPKTEADPFSPSVLSSQSGPIPALNPNDPFGANPLHSNKHPVPPTQPKDDIPTVDVKGDPILETIMRQAQIGLYALPDRPATESDITGTHTKYQDSQS</sequence>
<reference evidence="8" key="1">
    <citation type="submission" date="2018-12" db="EMBL/GenBank/DDBJ databases">
        <title>Tengunoibacter tsumagoiensis gen. nov., sp. nov., Dictyobacter kobayashii sp. nov., D. alpinus sp. nov., and D. joshuensis sp. nov. and description of Dictyobacteraceae fam. nov. within the order Ktedonobacterales isolated from Tengu-no-mugimeshi.</title>
        <authorList>
            <person name="Wang C.M."/>
            <person name="Zheng Y."/>
            <person name="Sakai Y."/>
            <person name="Toyoda A."/>
            <person name="Minakuchi Y."/>
            <person name="Abe K."/>
            <person name="Yokota A."/>
            <person name="Yabe S."/>
        </authorList>
    </citation>
    <scope>NUCLEOTIDE SEQUENCE [LARGE SCALE GENOMIC DNA]</scope>
    <source>
        <strain evidence="8">Uno3</strain>
    </source>
</reference>
<evidence type="ECO:0000256" key="2">
    <source>
        <dbReference type="ARBA" id="ARBA00022692"/>
    </source>
</evidence>
<comment type="subcellular location">
    <subcellularLocation>
        <location evidence="1">Membrane</location>
        <topology evidence="1">Single-pass membrane protein</topology>
    </subcellularLocation>
</comment>
<feature type="compositionally biased region" description="Polar residues" evidence="5">
    <location>
        <begin position="1"/>
        <end position="14"/>
    </location>
</feature>
<feature type="region of interest" description="Disordered" evidence="5">
    <location>
        <begin position="324"/>
        <end position="347"/>
    </location>
</feature>
<feature type="region of interest" description="Disordered" evidence="5">
    <location>
        <begin position="364"/>
        <end position="424"/>
    </location>
</feature>
<organism evidence="7 8">
    <name type="scientific">Tengunoibacter tsumagoiensis</name>
    <dbReference type="NCBI Taxonomy" id="2014871"/>
    <lineage>
        <taxon>Bacteria</taxon>
        <taxon>Bacillati</taxon>
        <taxon>Chloroflexota</taxon>
        <taxon>Ktedonobacteria</taxon>
        <taxon>Ktedonobacterales</taxon>
        <taxon>Dictyobacteraceae</taxon>
        <taxon>Tengunoibacter</taxon>
    </lineage>
</organism>